<evidence type="ECO:0000313" key="3">
    <source>
        <dbReference type="EMBL" id="VDN55984.1"/>
    </source>
</evidence>
<dbReference type="PROSITE" id="PS50234">
    <property type="entry name" value="VWFA"/>
    <property type="match status" value="2"/>
</dbReference>
<dbReference type="EMBL" id="UYYG01001154">
    <property type="protein sequence ID" value="VDN55984.1"/>
    <property type="molecule type" value="Genomic_DNA"/>
</dbReference>
<dbReference type="InterPro" id="IPR002035">
    <property type="entry name" value="VWF_A"/>
</dbReference>
<keyword evidence="1" id="KW-1133">Transmembrane helix</keyword>
<feature type="transmembrane region" description="Helical" evidence="1">
    <location>
        <begin position="248"/>
        <end position="272"/>
    </location>
</feature>
<dbReference type="InterPro" id="IPR052229">
    <property type="entry name" value="Collagen-VI/PIF"/>
</dbReference>
<dbReference type="OrthoDB" id="10256829at2759"/>
<keyword evidence="1" id="KW-0812">Transmembrane</keyword>
<protein>
    <submittedName>
        <fullName evidence="6">VWFA domain-containing protein</fullName>
    </submittedName>
</protein>
<dbReference type="Proteomes" id="UP000274756">
    <property type="component" value="Unassembled WGS sequence"/>
</dbReference>
<dbReference type="WBParaSite" id="DME_0000159701-mRNA-1">
    <property type="protein sequence ID" value="DME_0000159701-mRNA-1"/>
    <property type="gene ID" value="DME_0000159701"/>
</dbReference>
<keyword evidence="1" id="KW-0472">Membrane</keyword>
<dbReference type="Gene3D" id="3.40.50.410">
    <property type="entry name" value="von Willebrand factor, type A domain"/>
    <property type="match status" value="2"/>
</dbReference>
<proteinExistence type="predicted"/>
<dbReference type="PANTHER" id="PTHR22588">
    <property type="entry name" value="VWFA DOMAIN-CONTAINING PROTEIN"/>
    <property type="match status" value="1"/>
</dbReference>
<evidence type="ECO:0000256" key="1">
    <source>
        <dbReference type="SAM" id="Phobius"/>
    </source>
</evidence>
<reference evidence="3 5" key="2">
    <citation type="submission" date="2018-11" db="EMBL/GenBank/DDBJ databases">
        <authorList>
            <consortium name="Pathogen Informatics"/>
        </authorList>
    </citation>
    <scope>NUCLEOTIDE SEQUENCE [LARGE SCALE GENOMIC DNA]</scope>
</reference>
<evidence type="ECO:0000313" key="5">
    <source>
        <dbReference type="Proteomes" id="UP000274756"/>
    </source>
</evidence>
<gene>
    <name evidence="3" type="ORF">DME_LOCUS5957</name>
</gene>
<evidence type="ECO:0000313" key="6">
    <source>
        <dbReference type="WBParaSite" id="DME_0000159701-mRNA-1"/>
    </source>
</evidence>
<feature type="domain" description="VWFA" evidence="2">
    <location>
        <begin position="65"/>
        <end position="235"/>
    </location>
</feature>
<name>A0A0N4U4A0_DRAME</name>
<organism evidence="4 6">
    <name type="scientific">Dracunculus medinensis</name>
    <name type="common">Guinea worm</name>
    <dbReference type="NCBI Taxonomy" id="318479"/>
    <lineage>
        <taxon>Eukaryota</taxon>
        <taxon>Metazoa</taxon>
        <taxon>Ecdysozoa</taxon>
        <taxon>Nematoda</taxon>
        <taxon>Chromadorea</taxon>
        <taxon>Rhabditida</taxon>
        <taxon>Spirurina</taxon>
        <taxon>Dracunculoidea</taxon>
        <taxon>Dracunculidae</taxon>
        <taxon>Dracunculus</taxon>
    </lineage>
</organism>
<dbReference type="Proteomes" id="UP000038040">
    <property type="component" value="Unplaced"/>
</dbReference>
<feature type="domain" description="VWFA" evidence="2">
    <location>
        <begin position="364"/>
        <end position="521"/>
    </location>
</feature>
<dbReference type="STRING" id="318479.A0A0N4U4A0"/>
<reference evidence="6" key="1">
    <citation type="submission" date="2017-02" db="UniProtKB">
        <authorList>
            <consortium name="WormBaseParasite"/>
        </authorList>
    </citation>
    <scope>IDENTIFICATION</scope>
</reference>
<dbReference type="SUPFAM" id="SSF53300">
    <property type="entry name" value="vWA-like"/>
    <property type="match status" value="2"/>
</dbReference>
<dbReference type="PRINTS" id="PR00453">
    <property type="entry name" value="VWFADOMAIN"/>
</dbReference>
<evidence type="ECO:0000259" key="2">
    <source>
        <dbReference type="PROSITE" id="PS50234"/>
    </source>
</evidence>
<keyword evidence="5" id="KW-1185">Reference proteome</keyword>
<dbReference type="AlphaFoldDB" id="A0A0N4U4A0"/>
<dbReference type="PANTHER" id="PTHR22588:SF14">
    <property type="entry name" value="VWFA DOMAIN-CONTAINING PROTEIN"/>
    <property type="match status" value="1"/>
</dbReference>
<dbReference type="SMART" id="SM00327">
    <property type="entry name" value="VWA"/>
    <property type="match status" value="2"/>
</dbReference>
<sequence length="576" mass="66116">MLLNRTLFTIKCYANLFLLMCEKQQFLRNFIPLLWLPYKYATEMWIWIMITSIPLTLECIWPIVDALFVIDGQANVGIINHELIKKFAYKIAQQMPISQSNSHVALAQYTPLTELQFSLISGTSQSEIESTPYVPCRAQNTSLNSIVKMGLNSASGNRQWIPDAVIVISSEKNNINEVNNRENLVAPISPIHIFLITIGSLDDPLSTINKFTSAATTLTFSAISYETLPKLIKPICQSANDFIRTFDVGFAIAIIVLILLFLLSLLLLYALYQFWHESKHCIESIRQKFLKFVVMKMNLYTSFPLKFPKYLDKQLEDPNIANYRREDNAADEDGDDVTIEADFHRYDRSFLPPGHPAKALPPIDLLFLIDASSSIGNVNFENLQNFFCEDPTKKYIIAVLKNVDISAGRSRVAVILFAQEPLVSFGFNKYYTHGSIIASIKRLPYLGGPTHLAKALLFASGLLYHEQNLRNGKHRKHKFLPTPRHDRLQVIIVVSDGYSEDDFEKVSHILYDKMHVKIAAMVHRTFSRSKLLPLTRFDESIFSLDQIEAISIWLWQQQVRYFYLLNIIFKFENFKF</sequence>
<evidence type="ECO:0000313" key="4">
    <source>
        <dbReference type="Proteomes" id="UP000038040"/>
    </source>
</evidence>
<dbReference type="InterPro" id="IPR036465">
    <property type="entry name" value="vWFA_dom_sf"/>
</dbReference>
<accession>A0A0N4U4A0</accession>
<dbReference type="Pfam" id="PF00092">
    <property type="entry name" value="VWA"/>
    <property type="match status" value="2"/>
</dbReference>